<dbReference type="InterPro" id="IPR036315">
    <property type="entry name" value="BRCA2_hlx_sf"/>
</dbReference>
<dbReference type="InterPro" id="IPR015252">
    <property type="entry name" value="BRCA2_hlx"/>
</dbReference>
<feature type="coiled-coil region" evidence="1">
    <location>
        <begin position="265"/>
        <end position="292"/>
    </location>
</feature>
<dbReference type="PANTHER" id="PTHR11289">
    <property type="entry name" value="BREAST CANCER TYPE 2 SUSCEPTIBILITY PROTEIN BRCA2"/>
    <property type="match status" value="1"/>
</dbReference>
<name>A0A167FYU5_CALVF</name>
<dbReference type="Pfam" id="PF09103">
    <property type="entry name" value="BRCA-2_OB1"/>
    <property type="match status" value="1"/>
</dbReference>
<evidence type="ECO:0000259" key="3">
    <source>
        <dbReference type="Pfam" id="PF09169"/>
    </source>
</evidence>
<proteinExistence type="predicted"/>
<organism evidence="4 5">
    <name type="scientific">Calocera viscosa (strain TUFC12733)</name>
    <dbReference type="NCBI Taxonomy" id="1330018"/>
    <lineage>
        <taxon>Eukaryota</taxon>
        <taxon>Fungi</taxon>
        <taxon>Dikarya</taxon>
        <taxon>Basidiomycota</taxon>
        <taxon>Agaricomycotina</taxon>
        <taxon>Dacrymycetes</taxon>
        <taxon>Dacrymycetales</taxon>
        <taxon>Dacrymycetaceae</taxon>
        <taxon>Calocera</taxon>
    </lineage>
</organism>
<protein>
    <recommendedName>
        <fullName evidence="6">BRCA2 OB1 domain-containing protein</fullName>
    </recommendedName>
</protein>
<dbReference type="GO" id="GO:0000724">
    <property type="term" value="P:double-strand break repair via homologous recombination"/>
    <property type="evidence" value="ECO:0007669"/>
    <property type="project" value="InterPro"/>
</dbReference>
<dbReference type="InterPro" id="IPR015525">
    <property type="entry name" value="BRCA2"/>
</dbReference>
<evidence type="ECO:0000313" key="4">
    <source>
        <dbReference type="EMBL" id="KZO89991.1"/>
    </source>
</evidence>
<dbReference type="Pfam" id="PF09169">
    <property type="entry name" value="BRCA-2_helical"/>
    <property type="match status" value="1"/>
</dbReference>
<sequence length="447" mass="51168">MCYYFGPSRTHGRLEARAELRRRGCSLATQEWVDNHWSLILWKLAGLVRAYPMDLTERWSWSHVIDQLLYRYEREINRGQRPAVKKIQEQDCASTRSMVLTVCQIKMTTRQKADDPDQTEEHPEFVLTDGWYKIRASVDDCLGRATKMAKIQVGTKIAMSGIKLDAAKEGKEVLKALDDTMLKLTGNSTCLARWYTKLGFAPKPFVPTIASLSPDGGNVVMLHITVTKMFPIGYIDAFVEGAPRPIPRCQKEEDAAMDEWMKMWEKEQADECKEFEDRLQKLEALAERLDHACGYKSVSRDLLPHWVDDVLDEFEEATDVKSLIKLKSRDELSYLATAAHAKIAYERDNAQRTIEKAMEGRVPQRQVRNFQVACIEDARTYHRTPMRTGQLTVWDILSMGDEIIREGRSYLVSNIVPTQKGSWGKPAVADSEVFLQTTRGTRWSPVP</sequence>
<dbReference type="STRING" id="1330018.A0A167FYU5"/>
<feature type="domain" description="BRCA2 OB1" evidence="2">
    <location>
        <begin position="82"/>
        <end position="201"/>
    </location>
</feature>
<keyword evidence="1" id="KW-0175">Coiled coil</keyword>
<dbReference type="PANTHER" id="PTHR11289:SF0">
    <property type="entry name" value="BREAST CANCER TYPE 2 SUSCEPTIBILITY PROTEIN"/>
    <property type="match status" value="1"/>
</dbReference>
<accession>A0A167FYU5</accession>
<gene>
    <name evidence="4" type="ORF">CALVIDRAFT_491058</name>
</gene>
<dbReference type="OrthoDB" id="21095at2759"/>
<evidence type="ECO:0000256" key="1">
    <source>
        <dbReference type="SAM" id="Coils"/>
    </source>
</evidence>
<reference evidence="4 5" key="1">
    <citation type="journal article" date="2016" name="Mol. Biol. Evol.">
        <title>Comparative Genomics of Early-Diverging Mushroom-Forming Fungi Provides Insights into the Origins of Lignocellulose Decay Capabilities.</title>
        <authorList>
            <person name="Nagy L.G."/>
            <person name="Riley R."/>
            <person name="Tritt A."/>
            <person name="Adam C."/>
            <person name="Daum C."/>
            <person name="Floudas D."/>
            <person name="Sun H."/>
            <person name="Yadav J.S."/>
            <person name="Pangilinan J."/>
            <person name="Larsson K.H."/>
            <person name="Matsuura K."/>
            <person name="Barry K."/>
            <person name="Labutti K."/>
            <person name="Kuo R."/>
            <person name="Ohm R.A."/>
            <person name="Bhattacharya S.S."/>
            <person name="Shirouzu T."/>
            <person name="Yoshinaga Y."/>
            <person name="Martin F.M."/>
            <person name="Grigoriev I.V."/>
            <person name="Hibbett D.S."/>
        </authorList>
    </citation>
    <scope>NUCLEOTIDE SEQUENCE [LARGE SCALE GENOMIC DNA]</scope>
    <source>
        <strain evidence="4 5">TUFC12733</strain>
    </source>
</reference>
<evidence type="ECO:0008006" key="6">
    <source>
        <dbReference type="Google" id="ProtNLM"/>
    </source>
</evidence>
<dbReference type="SUPFAM" id="SSF81872">
    <property type="entry name" value="BRCA2 helical domain"/>
    <property type="match status" value="1"/>
</dbReference>
<evidence type="ECO:0000313" key="5">
    <source>
        <dbReference type="Proteomes" id="UP000076738"/>
    </source>
</evidence>
<dbReference type="Proteomes" id="UP000076738">
    <property type="component" value="Unassembled WGS sequence"/>
</dbReference>
<dbReference type="SUPFAM" id="SSF50249">
    <property type="entry name" value="Nucleic acid-binding proteins"/>
    <property type="match status" value="2"/>
</dbReference>
<dbReference type="EMBL" id="KV417356">
    <property type="protein sequence ID" value="KZO89991.1"/>
    <property type="molecule type" value="Genomic_DNA"/>
</dbReference>
<feature type="domain" description="Breast cancer type 2 susceptibility protein helical" evidence="3">
    <location>
        <begin position="27"/>
        <end position="78"/>
    </location>
</feature>
<dbReference type="GO" id="GO:0006355">
    <property type="term" value="P:regulation of DNA-templated transcription"/>
    <property type="evidence" value="ECO:0007669"/>
    <property type="project" value="TreeGrafter"/>
</dbReference>
<dbReference type="AlphaFoldDB" id="A0A167FYU5"/>
<dbReference type="InterPro" id="IPR015187">
    <property type="entry name" value="BRCA2_OB_1"/>
</dbReference>
<keyword evidence="5" id="KW-1185">Reference proteome</keyword>
<dbReference type="Gene3D" id="2.40.50.140">
    <property type="entry name" value="Nucleic acid-binding proteins"/>
    <property type="match status" value="3"/>
</dbReference>
<evidence type="ECO:0000259" key="2">
    <source>
        <dbReference type="Pfam" id="PF09103"/>
    </source>
</evidence>
<dbReference type="InterPro" id="IPR012340">
    <property type="entry name" value="NA-bd_OB-fold"/>
</dbReference>